<name>A0A9Q0UTZ8_SALVM</name>
<feature type="compositionally biased region" description="Basic and acidic residues" evidence="1">
    <location>
        <begin position="94"/>
        <end position="103"/>
    </location>
</feature>
<dbReference type="AlphaFoldDB" id="A0A9Q0UTZ8"/>
<dbReference type="EMBL" id="JAPFFL010000003">
    <property type="protein sequence ID" value="KAJ6736400.1"/>
    <property type="molecule type" value="Genomic_DNA"/>
</dbReference>
<organism evidence="3 4">
    <name type="scientific">Salix viminalis</name>
    <name type="common">Common osier</name>
    <name type="synonym">Basket willow</name>
    <dbReference type="NCBI Taxonomy" id="40686"/>
    <lineage>
        <taxon>Eukaryota</taxon>
        <taxon>Viridiplantae</taxon>
        <taxon>Streptophyta</taxon>
        <taxon>Embryophyta</taxon>
        <taxon>Tracheophyta</taxon>
        <taxon>Spermatophyta</taxon>
        <taxon>Magnoliopsida</taxon>
        <taxon>eudicotyledons</taxon>
        <taxon>Gunneridae</taxon>
        <taxon>Pentapetalae</taxon>
        <taxon>rosids</taxon>
        <taxon>fabids</taxon>
        <taxon>Malpighiales</taxon>
        <taxon>Salicaceae</taxon>
        <taxon>Saliceae</taxon>
        <taxon>Salix</taxon>
    </lineage>
</organism>
<feature type="region of interest" description="Disordered" evidence="1">
    <location>
        <begin position="62"/>
        <end position="103"/>
    </location>
</feature>
<feature type="chain" id="PRO_5040423715" evidence="2">
    <location>
        <begin position="18"/>
        <end position="103"/>
    </location>
</feature>
<evidence type="ECO:0000256" key="2">
    <source>
        <dbReference type="SAM" id="SignalP"/>
    </source>
</evidence>
<evidence type="ECO:0000313" key="4">
    <source>
        <dbReference type="Proteomes" id="UP001151529"/>
    </source>
</evidence>
<reference evidence="3" key="1">
    <citation type="submission" date="2022-11" db="EMBL/GenBank/DDBJ databases">
        <authorList>
            <person name="Hyden B.L."/>
            <person name="Feng K."/>
            <person name="Yates T."/>
            <person name="Jawdy S."/>
            <person name="Smart L.B."/>
            <person name="Muchero W."/>
        </authorList>
    </citation>
    <scope>NUCLEOTIDE SEQUENCE</scope>
    <source>
        <tissue evidence="3">Shoot tip</tissue>
    </source>
</reference>
<evidence type="ECO:0000256" key="1">
    <source>
        <dbReference type="SAM" id="MobiDB-lite"/>
    </source>
</evidence>
<gene>
    <name evidence="3" type="ORF">OIU85_018585</name>
</gene>
<proteinExistence type="predicted"/>
<feature type="signal peptide" evidence="2">
    <location>
        <begin position="1"/>
        <end position="17"/>
    </location>
</feature>
<feature type="compositionally biased region" description="Basic and acidic residues" evidence="1">
    <location>
        <begin position="74"/>
        <end position="85"/>
    </location>
</feature>
<evidence type="ECO:0000313" key="3">
    <source>
        <dbReference type="EMBL" id="KAJ6736400.1"/>
    </source>
</evidence>
<comment type="caution">
    <text evidence="3">The sequence shown here is derived from an EMBL/GenBank/DDBJ whole genome shotgun (WGS) entry which is preliminary data.</text>
</comment>
<sequence length="103" mass="11525">MQNKIHLFSLLLLLGEAQPIEPARDPLLLHLLLDLDPFCSQPPSSVISSRSARRVLDFLEGDGERRRSSRRGRKPIEDLSERLDGVDGFSFGDEGIRSRGEIG</sequence>
<accession>A0A9Q0UTZ8</accession>
<dbReference type="Proteomes" id="UP001151529">
    <property type="component" value="Chromosome 5"/>
</dbReference>
<reference evidence="3" key="2">
    <citation type="journal article" date="2023" name="Int. J. Mol. Sci.">
        <title>De Novo Assembly and Annotation of 11 Diverse Shrub Willow (Salix) Genomes Reveals Novel Gene Organization in Sex-Linked Regions.</title>
        <authorList>
            <person name="Hyden B."/>
            <person name="Feng K."/>
            <person name="Yates T.B."/>
            <person name="Jawdy S."/>
            <person name="Cereghino C."/>
            <person name="Smart L.B."/>
            <person name="Muchero W."/>
        </authorList>
    </citation>
    <scope>NUCLEOTIDE SEQUENCE [LARGE SCALE GENOMIC DNA]</scope>
    <source>
        <tissue evidence="3">Shoot tip</tissue>
    </source>
</reference>
<keyword evidence="4" id="KW-1185">Reference proteome</keyword>
<protein>
    <submittedName>
        <fullName evidence="3">Uncharacterized protein</fullName>
    </submittedName>
</protein>
<keyword evidence="2" id="KW-0732">Signal</keyword>